<keyword evidence="2" id="KW-0472">Membrane</keyword>
<feature type="transmembrane region" description="Helical" evidence="2">
    <location>
        <begin position="170"/>
        <end position="191"/>
    </location>
</feature>
<feature type="region of interest" description="Disordered" evidence="1">
    <location>
        <begin position="1"/>
        <end position="79"/>
    </location>
</feature>
<dbReference type="AlphaFoldDB" id="A0AA40ER20"/>
<feature type="compositionally biased region" description="Basic and acidic residues" evidence="1">
    <location>
        <begin position="18"/>
        <end position="35"/>
    </location>
</feature>
<dbReference type="Proteomes" id="UP001172155">
    <property type="component" value="Unassembled WGS sequence"/>
</dbReference>
<evidence type="ECO:0000256" key="2">
    <source>
        <dbReference type="SAM" id="Phobius"/>
    </source>
</evidence>
<comment type="caution">
    <text evidence="4">The sequence shown here is derived from an EMBL/GenBank/DDBJ whole genome shotgun (WGS) entry which is preliminary data.</text>
</comment>
<feature type="domain" description="SMODS and SLOG-associating 2TM effector" evidence="3">
    <location>
        <begin position="127"/>
        <end position="246"/>
    </location>
</feature>
<evidence type="ECO:0000259" key="3">
    <source>
        <dbReference type="Pfam" id="PF18142"/>
    </source>
</evidence>
<organism evidence="4 5">
    <name type="scientific">Schizothecium vesticola</name>
    <dbReference type="NCBI Taxonomy" id="314040"/>
    <lineage>
        <taxon>Eukaryota</taxon>
        <taxon>Fungi</taxon>
        <taxon>Dikarya</taxon>
        <taxon>Ascomycota</taxon>
        <taxon>Pezizomycotina</taxon>
        <taxon>Sordariomycetes</taxon>
        <taxon>Sordariomycetidae</taxon>
        <taxon>Sordariales</taxon>
        <taxon>Schizotheciaceae</taxon>
        <taxon>Schizothecium</taxon>
    </lineage>
</organism>
<accession>A0AA40ER20</accession>
<feature type="transmembrane region" description="Helical" evidence="2">
    <location>
        <begin position="135"/>
        <end position="158"/>
    </location>
</feature>
<name>A0AA40ER20_9PEZI</name>
<dbReference type="Pfam" id="PF18142">
    <property type="entry name" value="SLATT_fungal"/>
    <property type="match status" value="1"/>
</dbReference>
<keyword evidence="2" id="KW-0812">Transmembrane</keyword>
<reference evidence="4" key="1">
    <citation type="submission" date="2023-06" db="EMBL/GenBank/DDBJ databases">
        <title>Genome-scale phylogeny and comparative genomics of the fungal order Sordariales.</title>
        <authorList>
            <consortium name="Lawrence Berkeley National Laboratory"/>
            <person name="Hensen N."/>
            <person name="Bonometti L."/>
            <person name="Westerberg I."/>
            <person name="Brannstrom I.O."/>
            <person name="Guillou S."/>
            <person name="Cros-Aarteil S."/>
            <person name="Calhoun S."/>
            <person name="Haridas S."/>
            <person name="Kuo A."/>
            <person name="Mondo S."/>
            <person name="Pangilinan J."/>
            <person name="Riley R."/>
            <person name="LaButti K."/>
            <person name="Andreopoulos B."/>
            <person name="Lipzen A."/>
            <person name="Chen C."/>
            <person name="Yanf M."/>
            <person name="Daum C."/>
            <person name="Ng V."/>
            <person name="Clum A."/>
            <person name="Steindorff A."/>
            <person name="Ohm R."/>
            <person name="Martin F."/>
            <person name="Silar P."/>
            <person name="Natvig D."/>
            <person name="Lalanne C."/>
            <person name="Gautier V."/>
            <person name="Ament-velasquez S.L."/>
            <person name="Kruys A."/>
            <person name="Hutchinson M.I."/>
            <person name="Powell A.J."/>
            <person name="Barry K."/>
            <person name="Miller A.N."/>
            <person name="Grigoriev I.V."/>
            <person name="Debuchy R."/>
            <person name="Gladieux P."/>
            <person name="Thoren M.H."/>
            <person name="Johannesson H."/>
        </authorList>
    </citation>
    <scope>NUCLEOTIDE SEQUENCE</scope>
    <source>
        <strain evidence="4">SMH3187-1</strain>
    </source>
</reference>
<evidence type="ECO:0000313" key="4">
    <source>
        <dbReference type="EMBL" id="KAK0743936.1"/>
    </source>
</evidence>
<evidence type="ECO:0000313" key="5">
    <source>
        <dbReference type="Proteomes" id="UP001172155"/>
    </source>
</evidence>
<dbReference type="InterPro" id="IPR041622">
    <property type="entry name" value="SLATT_fungi"/>
</dbReference>
<dbReference type="EMBL" id="JAUKUD010000005">
    <property type="protein sequence ID" value="KAK0743936.1"/>
    <property type="molecule type" value="Genomic_DNA"/>
</dbReference>
<proteinExistence type="predicted"/>
<evidence type="ECO:0000256" key="1">
    <source>
        <dbReference type="SAM" id="MobiDB-lite"/>
    </source>
</evidence>
<dbReference type="PANTHER" id="PTHR38793">
    <property type="entry name" value="SLATT_FUNGAL DOMAIN-CONTAINING PROTEIN-RELATED"/>
    <property type="match status" value="1"/>
</dbReference>
<keyword evidence="2" id="KW-1133">Transmembrane helix</keyword>
<dbReference type="PANTHER" id="PTHR38793:SF1">
    <property type="entry name" value="SMODS AND SLOG-ASSOCIATING 2TM EFFECTOR DOMAIN-CONTAINING PROTEIN"/>
    <property type="match status" value="1"/>
</dbReference>
<dbReference type="NCBIfam" id="NF033635">
    <property type="entry name" value="SLATT_fungal"/>
    <property type="match status" value="1"/>
</dbReference>
<keyword evidence="5" id="KW-1185">Reference proteome</keyword>
<protein>
    <recommendedName>
        <fullName evidence="3">SMODS and SLOG-associating 2TM effector domain-containing protein</fullName>
    </recommendedName>
</protein>
<gene>
    <name evidence="4" type="ORF">B0T18DRAFT_439645</name>
</gene>
<sequence>MASVHREASRLSLSGLKSDARSEGGESIYKLERRSSIPIPIPGGRAPPAAPPAVPTASPTKPAPPPVNPHPKSTGSPVHHRFLTPAEWARVAHGLGAIRDGETHSVIHPTCWYWPPQGMPDGLYRDVIKQRSKYLLAYSFLATFRWILMILQLILGAILTALGSVKVRNVGVVITVLAAINTINAGLLALLHNSGLPDRYRLNKVEFIKCEDYLKEILDTGIIEAGQSVDDVLSQCFQRFQNAKATVLANMPDAYTIQQTVANRPTIMCPDPHLHFYGNS</sequence>